<dbReference type="InterPro" id="IPR011333">
    <property type="entry name" value="SKP1/BTB/POZ_sf"/>
</dbReference>
<evidence type="ECO:0000259" key="1">
    <source>
        <dbReference type="Pfam" id="PF00651"/>
    </source>
</evidence>
<dbReference type="AlphaFoldDB" id="A0AAI8Z7P3"/>
<sequence length="223" mass="25820">MSPRRVRSTDSKQESTAKEIDLQDDDPRALRALLTYIYTFEYAESPEQKDDWRFHLAVYRVARKYMVKKLKDKAFAAFHYLRLTLNDMSQVLEVLEALYEEADDTLTQSADTLLQIHLKTLGDFEGFRAAIEEDKVLMWRYLDKLKAGLKPEPKPKQETEPGKVEMHWARCSCGWRRFLSPGQKVWPACGRRACSVTSAPAAQTVQSMWLRRKPDGTVDVPFV</sequence>
<evidence type="ECO:0000313" key="2">
    <source>
        <dbReference type="EMBL" id="CAK4033965.1"/>
    </source>
</evidence>
<evidence type="ECO:0000313" key="3">
    <source>
        <dbReference type="Proteomes" id="UP001296104"/>
    </source>
</evidence>
<keyword evidence="3" id="KW-1185">Reference proteome</keyword>
<dbReference type="SUPFAM" id="SSF54695">
    <property type="entry name" value="POZ domain"/>
    <property type="match status" value="1"/>
</dbReference>
<name>A0AAI8Z7P3_9PEZI</name>
<comment type="caution">
    <text evidence="2">The sequence shown here is derived from an EMBL/GenBank/DDBJ whole genome shotgun (WGS) entry which is preliminary data.</text>
</comment>
<dbReference type="PANTHER" id="PTHR47843">
    <property type="entry name" value="BTB DOMAIN-CONTAINING PROTEIN-RELATED"/>
    <property type="match status" value="1"/>
</dbReference>
<feature type="domain" description="BTB" evidence="1">
    <location>
        <begin position="11"/>
        <end position="74"/>
    </location>
</feature>
<protein>
    <submittedName>
        <fullName evidence="2">Unnamed protein product</fullName>
    </submittedName>
</protein>
<dbReference type="InterPro" id="IPR000210">
    <property type="entry name" value="BTB/POZ_dom"/>
</dbReference>
<accession>A0AAI8Z7P3</accession>
<dbReference type="Pfam" id="PF00651">
    <property type="entry name" value="BTB"/>
    <property type="match status" value="1"/>
</dbReference>
<reference evidence="2" key="1">
    <citation type="submission" date="2023-11" db="EMBL/GenBank/DDBJ databases">
        <authorList>
            <person name="Alioto T."/>
            <person name="Alioto T."/>
            <person name="Gomez Garrido J."/>
        </authorList>
    </citation>
    <scope>NUCLEOTIDE SEQUENCE</scope>
</reference>
<dbReference type="Gene3D" id="3.30.710.10">
    <property type="entry name" value="Potassium Channel Kv1.1, Chain A"/>
    <property type="match status" value="1"/>
</dbReference>
<dbReference type="EMBL" id="CAVMBE010000098">
    <property type="protein sequence ID" value="CAK4033965.1"/>
    <property type="molecule type" value="Genomic_DNA"/>
</dbReference>
<proteinExistence type="predicted"/>
<organism evidence="2 3">
    <name type="scientific">Lecanosticta acicola</name>
    <dbReference type="NCBI Taxonomy" id="111012"/>
    <lineage>
        <taxon>Eukaryota</taxon>
        <taxon>Fungi</taxon>
        <taxon>Dikarya</taxon>
        <taxon>Ascomycota</taxon>
        <taxon>Pezizomycotina</taxon>
        <taxon>Dothideomycetes</taxon>
        <taxon>Dothideomycetidae</taxon>
        <taxon>Mycosphaerellales</taxon>
        <taxon>Mycosphaerellaceae</taxon>
        <taxon>Lecanosticta</taxon>
    </lineage>
</organism>
<dbReference type="Proteomes" id="UP001296104">
    <property type="component" value="Unassembled WGS sequence"/>
</dbReference>
<gene>
    <name evidence="2" type="ORF">LECACI_7A009123</name>
</gene>
<dbReference type="CDD" id="cd18186">
    <property type="entry name" value="BTB_POZ_ZBTB_KLHL-like"/>
    <property type="match status" value="1"/>
</dbReference>